<name>A0AA86MQ53_9CLOT</name>
<evidence type="ECO:0000313" key="2">
    <source>
        <dbReference type="Proteomes" id="UP000789738"/>
    </source>
</evidence>
<accession>A0AA86MQ53</accession>
<dbReference type="Proteomes" id="UP000789738">
    <property type="component" value="Unassembled WGS sequence"/>
</dbReference>
<reference evidence="1" key="1">
    <citation type="submission" date="2021-10" db="EMBL/GenBank/DDBJ databases">
        <authorList>
            <person name="Mesa V."/>
        </authorList>
    </citation>
    <scope>NUCLEOTIDE SEQUENCE</scope>
    <source>
        <strain evidence="1">CC3_PB</strain>
    </source>
</reference>
<protein>
    <submittedName>
        <fullName evidence="1">Uncharacterized protein</fullName>
    </submittedName>
</protein>
<organism evidence="1 2">
    <name type="scientific">Clostridium neonatale</name>
    <dbReference type="NCBI Taxonomy" id="137838"/>
    <lineage>
        <taxon>Bacteria</taxon>
        <taxon>Bacillati</taxon>
        <taxon>Bacillota</taxon>
        <taxon>Clostridia</taxon>
        <taxon>Eubacteriales</taxon>
        <taxon>Clostridiaceae</taxon>
        <taxon>Clostridium</taxon>
    </lineage>
</organism>
<dbReference type="EMBL" id="CAKJVE010000001">
    <property type="protein sequence ID" value="CAG9701665.1"/>
    <property type="molecule type" value="Genomic_DNA"/>
</dbReference>
<sequence length="47" mass="5192">MLTTILNQNETIINYISELNLPYSSAIKNHMVNIVSGIIVTEGSKTI</sequence>
<proteinExistence type="predicted"/>
<gene>
    <name evidence="1" type="ORF">CNEO_10190</name>
</gene>
<dbReference type="AlphaFoldDB" id="A0AA86MQ53"/>
<evidence type="ECO:0000313" key="1">
    <source>
        <dbReference type="EMBL" id="CAG9701665.1"/>
    </source>
</evidence>
<comment type="caution">
    <text evidence="1">The sequence shown here is derived from an EMBL/GenBank/DDBJ whole genome shotgun (WGS) entry which is preliminary data.</text>
</comment>